<accession>A0ABV7JMX8</accession>
<proteinExistence type="inferred from homology"/>
<sequence length="229" mass="25000">MEHIVVFTGAGISAESGLKTFRGNDGLWEGHRVEDVATPEAWAKNPDLVQHFYNVRRKAVLAAKPNAAHFALAELERKYQVTVITQNIDDLHERAGSSTVLHLHGLLTKSQSSIDPKLTYPVVGNEIRMGDRCELGSQLRPHVVWFGEAVPAMREAIGICRTADIFIVVGTSLQVYPAAGLLDEVPAGTITYFADPQASALARQHGVICIDERATVAVPWVVGQLIESR</sequence>
<evidence type="ECO:0000256" key="1">
    <source>
        <dbReference type="ARBA" id="ARBA00022679"/>
    </source>
</evidence>
<feature type="binding site" evidence="3">
    <location>
        <position position="56"/>
    </location>
    <ligand>
        <name>substrate</name>
    </ligand>
</feature>
<protein>
    <recommendedName>
        <fullName evidence="3">NAD-dependent protein deacylase</fullName>
        <ecNumber evidence="3">2.3.1.286</ecNumber>
    </recommendedName>
    <alternativeName>
        <fullName evidence="3">Regulatory protein SIR2 homolog</fullName>
    </alternativeName>
</protein>
<dbReference type="HAMAP" id="MF_01121">
    <property type="entry name" value="Sirtuin_ClassIII"/>
    <property type="match status" value="1"/>
</dbReference>
<dbReference type="Proteomes" id="UP001595526">
    <property type="component" value="Unassembled WGS sequence"/>
</dbReference>
<dbReference type="InterPro" id="IPR026591">
    <property type="entry name" value="Sirtuin_cat_small_dom_sf"/>
</dbReference>
<gene>
    <name evidence="3" type="primary">cobB</name>
    <name evidence="6" type="ORF">ACFOET_07335</name>
</gene>
<dbReference type="InterPro" id="IPR026590">
    <property type="entry name" value="Ssirtuin_cat_dom"/>
</dbReference>
<keyword evidence="2 3" id="KW-0520">NAD</keyword>
<keyword evidence="1" id="KW-0808">Transferase</keyword>
<dbReference type="Gene3D" id="3.40.50.1220">
    <property type="entry name" value="TPP-binding domain"/>
    <property type="match status" value="1"/>
</dbReference>
<name>A0ABV7JMX8_9SPHI</name>
<dbReference type="PANTHER" id="PTHR11085">
    <property type="entry name" value="NAD-DEPENDENT PROTEIN DEACYLASE SIRTUIN-5, MITOCHONDRIAL-RELATED"/>
    <property type="match status" value="1"/>
</dbReference>
<feature type="domain" description="Deacetylase sirtuin-type" evidence="5">
    <location>
        <begin position="1"/>
        <end position="228"/>
    </location>
</feature>
<feature type="binding site" evidence="3">
    <location>
        <position position="214"/>
    </location>
    <ligand>
        <name>NAD(+)</name>
        <dbReference type="ChEBI" id="CHEBI:57540"/>
    </ligand>
</feature>
<evidence type="ECO:0000256" key="3">
    <source>
        <dbReference type="HAMAP-Rule" id="MF_01121"/>
    </source>
</evidence>
<dbReference type="RefSeq" id="WP_379021085.1">
    <property type="nucleotide sequence ID" value="NZ_JBHRTA010000022.1"/>
</dbReference>
<feature type="binding site" evidence="3">
    <location>
        <begin position="86"/>
        <end position="89"/>
    </location>
    <ligand>
        <name>NAD(+)</name>
        <dbReference type="ChEBI" id="CHEBI:57540"/>
    </ligand>
</feature>
<comment type="similarity">
    <text evidence="3">Belongs to the sirtuin family. Class III subfamily.</text>
</comment>
<dbReference type="InterPro" id="IPR027546">
    <property type="entry name" value="Sirtuin_class_III"/>
</dbReference>
<feature type="binding site" evidence="3">
    <location>
        <begin position="170"/>
        <end position="172"/>
    </location>
    <ligand>
        <name>NAD(+)</name>
        <dbReference type="ChEBI" id="CHEBI:57540"/>
    </ligand>
</feature>
<organism evidence="6 7">
    <name type="scientific">Parapedobacter deserti</name>
    <dbReference type="NCBI Taxonomy" id="1912957"/>
    <lineage>
        <taxon>Bacteria</taxon>
        <taxon>Pseudomonadati</taxon>
        <taxon>Bacteroidota</taxon>
        <taxon>Sphingobacteriia</taxon>
        <taxon>Sphingobacteriales</taxon>
        <taxon>Sphingobacteriaceae</taxon>
        <taxon>Parapedobacter</taxon>
    </lineage>
</organism>
<evidence type="ECO:0000259" key="5">
    <source>
        <dbReference type="PROSITE" id="PS50305"/>
    </source>
</evidence>
<dbReference type="Pfam" id="PF02146">
    <property type="entry name" value="SIR2"/>
    <property type="match status" value="1"/>
</dbReference>
<comment type="caution">
    <text evidence="3 4">Lacks conserved residue(s) required for the propagation of feature annotation.</text>
</comment>
<evidence type="ECO:0000256" key="4">
    <source>
        <dbReference type="PROSITE-ProRule" id="PRU00236"/>
    </source>
</evidence>
<dbReference type="EMBL" id="JBHRTA010000022">
    <property type="protein sequence ID" value="MFC3197421.1"/>
    <property type="molecule type" value="Genomic_DNA"/>
</dbReference>
<feature type="binding site" evidence="3">
    <location>
        <begin position="9"/>
        <end position="28"/>
    </location>
    <ligand>
        <name>NAD(+)</name>
        <dbReference type="ChEBI" id="CHEBI:57540"/>
    </ligand>
</feature>
<comment type="catalytic activity">
    <reaction evidence="3">
        <text>N(6)-succinyl-L-lysyl-[protein] + NAD(+) + H2O = 2''-O-succinyl-ADP-D-ribose + nicotinamide + L-lysyl-[protein]</text>
        <dbReference type="Rhea" id="RHEA:47668"/>
        <dbReference type="Rhea" id="RHEA-COMP:9752"/>
        <dbReference type="Rhea" id="RHEA-COMP:11877"/>
        <dbReference type="ChEBI" id="CHEBI:15377"/>
        <dbReference type="ChEBI" id="CHEBI:17154"/>
        <dbReference type="ChEBI" id="CHEBI:29969"/>
        <dbReference type="ChEBI" id="CHEBI:57540"/>
        <dbReference type="ChEBI" id="CHEBI:87830"/>
        <dbReference type="ChEBI" id="CHEBI:87832"/>
    </reaction>
</comment>
<feature type="active site" description="Proton acceptor" evidence="3">
    <location>
        <position position="104"/>
    </location>
</feature>
<dbReference type="PROSITE" id="PS50305">
    <property type="entry name" value="SIRTUIN"/>
    <property type="match status" value="1"/>
</dbReference>
<comment type="catalytic activity">
    <reaction evidence="3">
        <text>N(6)-acetyl-L-lysyl-[protein] + NAD(+) + H2O = 2''-O-acetyl-ADP-D-ribose + nicotinamide + L-lysyl-[protein]</text>
        <dbReference type="Rhea" id="RHEA:43636"/>
        <dbReference type="Rhea" id="RHEA-COMP:9752"/>
        <dbReference type="Rhea" id="RHEA-COMP:10731"/>
        <dbReference type="ChEBI" id="CHEBI:15377"/>
        <dbReference type="ChEBI" id="CHEBI:17154"/>
        <dbReference type="ChEBI" id="CHEBI:29969"/>
        <dbReference type="ChEBI" id="CHEBI:57540"/>
        <dbReference type="ChEBI" id="CHEBI:61930"/>
        <dbReference type="ChEBI" id="CHEBI:83767"/>
        <dbReference type="EC" id="2.3.1.286"/>
    </reaction>
</comment>
<evidence type="ECO:0000313" key="6">
    <source>
        <dbReference type="EMBL" id="MFC3197421.1"/>
    </source>
</evidence>
<dbReference type="InterPro" id="IPR003000">
    <property type="entry name" value="Sirtuin"/>
</dbReference>
<evidence type="ECO:0000313" key="7">
    <source>
        <dbReference type="Proteomes" id="UP001595526"/>
    </source>
</evidence>
<feature type="binding site" evidence="3">
    <location>
        <position position="53"/>
    </location>
    <ligand>
        <name>substrate</name>
    </ligand>
</feature>
<dbReference type="Gene3D" id="3.30.1600.10">
    <property type="entry name" value="SIR2/SIRT2 'Small Domain"/>
    <property type="match status" value="1"/>
</dbReference>
<dbReference type="InterPro" id="IPR050134">
    <property type="entry name" value="NAD-dep_sirtuin_deacylases"/>
</dbReference>
<comment type="subcellular location">
    <subcellularLocation>
        <location evidence="3">Cytoplasm</location>
    </subcellularLocation>
</comment>
<dbReference type="PANTHER" id="PTHR11085:SF4">
    <property type="entry name" value="NAD-DEPENDENT PROTEIN DEACYLASE"/>
    <property type="match status" value="1"/>
</dbReference>
<keyword evidence="7" id="KW-1185">Reference proteome</keyword>
<comment type="caution">
    <text evidence="6">The sequence shown here is derived from an EMBL/GenBank/DDBJ whole genome shotgun (WGS) entry which is preliminary data.</text>
</comment>
<dbReference type="EC" id="2.3.1.286" evidence="3"/>
<comment type="domain">
    <text evidence="3">2 residues (Tyr-53 and Arg-56) present in a large hydrophobic pocket are probably involved in substrate specificity. They are important for desuccinylation activity, but dispensable for deacetylation activity.</text>
</comment>
<keyword evidence="3" id="KW-0963">Cytoplasm</keyword>
<dbReference type="InterPro" id="IPR029035">
    <property type="entry name" value="DHS-like_NAD/FAD-binding_dom"/>
</dbReference>
<evidence type="ECO:0000256" key="2">
    <source>
        <dbReference type="ARBA" id="ARBA00023027"/>
    </source>
</evidence>
<dbReference type="CDD" id="cd01412">
    <property type="entry name" value="SIRT5_Af1_CobB"/>
    <property type="match status" value="1"/>
</dbReference>
<dbReference type="SUPFAM" id="SSF52467">
    <property type="entry name" value="DHS-like NAD/FAD-binding domain"/>
    <property type="match status" value="1"/>
</dbReference>
<reference evidence="7" key="1">
    <citation type="journal article" date="2019" name="Int. J. Syst. Evol. Microbiol.">
        <title>The Global Catalogue of Microorganisms (GCM) 10K type strain sequencing project: providing services to taxonomists for standard genome sequencing and annotation.</title>
        <authorList>
            <consortium name="The Broad Institute Genomics Platform"/>
            <consortium name="The Broad Institute Genome Sequencing Center for Infectious Disease"/>
            <person name="Wu L."/>
            <person name="Ma J."/>
        </authorList>
    </citation>
    <scope>NUCLEOTIDE SEQUENCE [LARGE SCALE GENOMIC DNA]</scope>
    <source>
        <strain evidence="7">KCTC 52416</strain>
    </source>
</reference>
<comment type="function">
    <text evidence="3">NAD-dependent lysine deacetylase and desuccinylase that specifically removes acetyl and succinyl groups on target proteins. Modulates the activities of several proteins which are inactive in their acylated form.</text>
</comment>